<accession>A0A0K2UUN8</accession>
<dbReference type="OrthoDB" id="6106100at2759"/>
<feature type="signal peptide" evidence="2">
    <location>
        <begin position="1"/>
        <end position="27"/>
    </location>
</feature>
<evidence type="ECO:0000256" key="2">
    <source>
        <dbReference type="SAM" id="SignalP"/>
    </source>
</evidence>
<dbReference type="EMBL" id="HACA01024583">
    <property type="protein sequence ID" value="CDW41944.1"/>
    <property type="molecule type" value="Transcribed_RNA"/>
</dbReference>
<name>A0A0K2UUN8_LEPSM</name>
<feature type="compositionally biased region" description="Polar residues" evidence="1">
    <location>
        <begin position="29"/>
        <end position="40"/>
    </location>
</feature>
<evidence type="ECO:0000256" key="1">
    <source>
        <dbReference type="SAM" id="MobiDB-lite"/>
    </source>
</evidence>
<dbReference type="InterPro" id="IPR013783">
    <property type="entry name" value="Ig-like_fold"/>
</dbReference>
<sequence>MKHRCVIQDKGMLLLSTLLILFNKSDTSGELRTSSSQVGPLSNDIPEDERSEGSLIYGNITTVSGIELTLFCDIKLFECGNFYSVELYHESIEKRVFIYHHAAGIFKSEGSWSERVSYFYDASHHQMNIVLNSAHLEDEGSYRCEITYEDPDRWFSYVCFKPQILNVRILQIPEYLHLHMGNGTLIEDGSQIGPFYPGFSLVLICLSG</sequence>
<dbReference type="AlphaFoldDB" id="A0A0K2UUN8"/>
<feature type="chain" id="PRO_5005489149" description="Ig-like domain-containing protein" evidence="2">
    <location>
        <begin position="28"/>
        <end position="208"/>
    </location>
</feature>
<evidence type="ECO:0000313" key="3">
    <source>
        <dbReference type="EMBL" id="CDW41944.1"/>
    </source>
</evidence>
<reference evidence="3" key="1">
    <citation type="submission" date="2014-05" db="EMBL/GenBank/DDBJ databases">
        <authorList>
            <person name="Chronopoulou M."/>
        </authorList>
    </citation>
    <scope>NUCLEOTIDE SEQUENCE</scope>
    <source>
        <tissue evidence="3">Whole organism</tissue>
    </source>
</reference>
<evidence type="ECO:0008006" key="4">
    <source>
        <dbReference type="Google" id="ProtNLM"/>
    </source>
</evidence>
<proteinExistence type="predicted"/>
<protein>
    <recommendedName>
        <fullName evidence="4">Ig-like domain-containing protein</fullName>
    </recommendedName>
</protein>
<organism evidence="3">
    <name type="scientific">Lepeophtheirus salmonis</name>
    <name type="common">Salmon louse</name>
    <name type="synonym">Caligus salmonis</name>
    <dbReference type="NCBI Taxonomy" id="72036"/>
    <lineage>
        <taxon>Eukaryota</taxon>
        <taxon>Metazoa</taxon>
        <taxon>Ecdysozoa</taxon>
        <taxon>Arthropoda</taxon>
        <taxon>Crustacea</taxon>
        <taxon>Multicrustacea</taxon>
        <taxon>Hexanauplia</taxon>
        <taxon>Copepoda</taxon>
        <taxon>Siphonostomatoida</taxon>
        <taxon>Caligidae</taxon>
        <taxon>Lepeophtheirus</taxon>
    </lineage>
</organism>
<keyword evidence="2" id="KW-0732">Signal</keyword>
<dbReference type="Gene3D" id="2.60.40.10">
    <property type="entry name" value="Immunoglobulins"/>
    <property type="match status" value="1"/>
</dbReference>
<feature type="non-terminal residue" evidence="3">
    <location>
        <position position="208"/>
    </location>
</feature>
<feature type="region of interest" description="Disordered" evidence="1">
    <location>
        <begin position="29"/>
        <end position="49"/>
    </location>
</feature>
<dbReference type="InterPro" id="IPR036179">
    <property type="entry name" value="Ig-like_dom_sf"/>
</dbReference>
<dbReference type="SUPFAM" id="SSF48726">
    <property type="entry name" value="Immunoglobulin"/>
    <property type="match status" value="1"/>
</dbReference>